<proteinExistence type="predicted"/>
<dbReference type="EMBL" id="GGEC01080904">
    <property type="protein sequence ID" value="MBX61388.1"/>
    <property type="molecule type" value="Transcribed_RNA"/>
</dbReference>
<organism evidence="1">
    <name type="scientific">Rhizophora mucronata</name>
    <name type="common">Asiatic mangrove</name>
    <dbReference type="NCBI Taxonomy" id="61149"/>
    <lineage>
        <taxon>Eukaryota</taxon>
        <taxon>Viridiplantae</taxon>
        <taxon>Streptophyta</taxon>
        <taxon>Embryophyta</taxon>
        <taxon>Tracheophyta</taxon>
        <taxon>Spermatophyta</taxon>
        <taxon>Magnoliopsida</taxon>
        <taxon>eudicotyledons</taxon>
        <taxon>Gunneridae</taxon>
        <taxon>Pentapetalae</taxon>
        <taxon>rosids</taxon>
        <taxon>fabids</taxon>
        <taxon>Malpighiales</taxon>
        <taxon>Rhizophoraceae</taxon>
        <taxon>Rhizophora</taxon>
    </lineage>
</organism>
<accession>A0A2P2Q314</accession>
<name>A0A2P2Q314_RHIMU</name>
<sequence>MPQVMGAPLSTFASKQRLRAAQAIYVLFFSR</sequence>
<protein>
    <submittedName>
        <fullName evidence="1">Uncharacterized protein</fullName>
    </submittedName>
</protein>
<reference evidence="1" key="1">
    <citation type="submission" date="2018-02" db="EMBL/GenBank/DDBJ databases">
        <title>Rhizophora mucronata_Transcriptome.</title>
        <authorList>
            <person name="Meera S.P."/>
            <person name="Sreeshan A."/>
            <person name="Augustine A."/>
        </authorList>
    </citation>
    <scope>NUCLEOTIDE SEQUENCE</scope>
    <source>
        <tissue evidence="1">Leaf</tissue>
    </source>
</reference>
<evidence type="ECO:0000313" key="1">
    <source>
        <dbReference type="EMBL" id="MBX61388.1"/>
    </source>
</evidence>
<dbReference type="AlphaFoldDB" id="A0A2P2Q314"/>